<accession>A0ABR4D0X8</accession>
<dbReference type="Proteomes" id="UP001595075">
    <property type="component" value="Unassembled WGS sequence"/>
</dbReference>
<name>A0ABR4D0X8_9HELO</name>
<evidence type="ECO:0000313" key="3">
    <source>
        <dbReference type="Proteomes" id="UP001595075"/>
    </source>
</evidence>
<feature type="compositionally biased region" description="Polar residues" evidence="1">
    <location>
        <begin position="11"/>
        <end position="21"/>
    </location>
</feature>
<reference evidence="2 3" key="1">
    <citation type="journal article" date="2024" name="Commun. Biol.">
        <title>Comparative genomic analysis of thermophilic fungi reveals convergent evolutionary adaptations and gene losses.</title>
        <authorList>
            <person name="Steindorff A.S."/>
            <person name="Aguilar-Pontes M.V."/>
            <person name="Robinson A.J."/>
            <person name="Andreopoulos B."/>
            <person name="LaButti K."/>
            <person name="Kuo A."/>
            <person name="Mondo S."/>
            <person name="Riley R."/>
            <person name="Otillar R."/>
            <person name="Haridas S."/>
            <person name="Lipzen A."/>
            <person name="Grimwood J."/>
            <person name="Schmutz J."/>
            <person name="Clum A."/>
            <person name="Reid I.D."/>
            <person name="Moisan M.C."/>
            <person name="Butler G."/>
            <person name="Nguyen T.T.M."/>
            <person name="Dewar K."/>
            <person name="Conant G."/>
            <person name="Drula E."/>
            <person name="Henrissat B."/>
            <person name="Hansel C."/>
            <person name="Singer S."/>
            <person name="Hutchinson M.I."/>
            <person name="de Vries R.P."/>
            <person name="Natvig D.O."/>
            <person name="Powell A.J."/>
            <person name="Tsang A."/>
            <person name="Grigoriev I.V."/>
        </authorList>
    </citation>
    <scope>NUCLEOTIDE SEQUENCE [LARGE SCALE GENOMIC DNA]</scope>
    <source>
        <strain evidence="2 3">CBS 494.80</strain>
    </source>
</reference>
<evidence type="ECO:0000313" key="2">
    <source>
        <dbReference type="EMBL" id="KAL2075805.1"/>
    </source>
</evidence>
<gene>
    <name evidence="2" type="ORF">VTL71DRAFT_748</name>
</gene>
<keyword evidence="3" id="KW-1185">Reference proteome</keyword>
<protein>
    <submittedName>
        <fullName evidence="2">Uncharacterized protein</fullName>
    </submittedName>
</protein>
<evidence type="ECO:0000256" key="1">
    <source>
        <dbReference type="SAM" id="MobiDB-lite"/>
    </source>
</evidence>
<feature type="region of interest" description="Disordered" evidence="1">
    <location>
        <begin position="1"/>
        <end position="34"/>
    </location>
</feature>
<comment type="caution">
    <text evidence="2">The sequence shown here is derived from an EMBL/GenBank/DDBJ whole genome shotgun (WGS) entry which is preliminary data.</text>
</comment>
<feature type="compositionally biased region" description="Basic and acidic residues" evidence="1">
    <location>
        <begin position="23"/>
        <end position="33"/>
    </location>
</feature>
<proteinExistence type="predicted"/>
<dbReference type="EMBL" id="JAZHXI010000001">
    <property type="protein sequence ID" value="KAL2075805.1"/>
    <property type="molecule type" value="Genomic_DNA"/>
</dbReference>
<organism evidence="2 3">
    <name type="scientific">Oculimacula yallundae</name>
    <dbReference type="NCBI Taxonomy" id="86028"/>
    <lineage>
        <taxon>Eukaryota</taxon>
        <taxon>Fungi</taxon>
        <taxon>Dikarya</taxon>
        <taxon>Ascomycota</taxon>
        <taxon>Pezizomycotina</taxon>
        <taxon>Leotiomycetes</taxon>
        <taxon>Helotiales</taxon>
        <taxon>Ploettnerulaceae</taxon>
        <taxon>Oculimacula</taxon>
    </lineage>
</organism>
<sequence>MFFPKNPFHSVRSTMETKNIAQESKKQQESKKENRNRHFISLAARLHLCFLWSHGCVCIKKLVLNPSARASNKSKKVKML</sequence>